<evidence type="ECO:0000256" key="1">
    <source>
        <dbReference type="ARBA" id="ARBA00004328"/>
    </source>
</evidence>
<dbReference type="InterPro" id="IPR036388">
    <property type="entry name" value="WH-like_DNA-bd_sf"/>
</dbReference>
<protein>
    <submittedName>
        <fullName evidence="4">Intramolecular chaperone auto-processing domain containing protein</fullName>
    </submittedName>
</protein>
<dbReference type="GO" id="GO:0098015">
    <property type="term" value="C:virus tail"/>
    <property type="evidence" value="ECO:0007669"/>
    <property type="project" value="UniProtKB-KW"/>
</dbReference>
<reference evidence="4" key="1">
    <citation type="submission" date="2020-05" db="EMBL/GenBank/DDBJ databases">
        <authorList>
            <person name="Chiriac C."/>
            <person name="Salcher M."/>
            <person name="Ghai R."/>
            <person name="Kavagutti S V."/>
        </authorList>
    </citation>
    <scope>NUCLEOTIDE SEQUENCE</scope>
</reference>
<dbReference type="PROSITE" id="PS51688">
    <property type="entry name" value="ICA"/>
    <property type="match status" value="1"/>
</dbReference>
<accession>A0A6J7X0Q3</accession>
<keyword evidence="2" id="KW-1227">Viral tail protein</keyword>
<dbReference type="InterPro" id="IPR030392">
    <property type="entry name" value="S74_ICA"/>
</dbReference>
<proteinExistence type="predicted"/>
<dbReference type="Gene3D" id="1.10.10.10">
    <property type="entry name" value="Winged helix-like DNA-binding domain superfamily/Winged helix DNA-binding domain"/>
    <property type="match status" value="1"/>
</dbReference>
<name>A0A6J7X0Q3_9CAUD</name>
<gene>
    <name evidence="4" type="ORF">UFOVP377_18</name>
</gene>
<comment type="subcellular location">
    <subcellularLocation>
        <location evidence="1">Virion</location>
    </subcellularLocation>
</comment>
<evidence type="ECO:0000259" key="3">
    <source>
        <dbReference type="PROSITE" id="PS51688"/>
    </source>
</evidence>
<feature type="domain" description="Peptidase S74" evidence="3">
    <location>
        <begin position="459"/>
        <end position="557"/>
    </location>
</feature>
<evidence type="ECO:0000313" key="4">
    <source>
        <dbReference type="EMBL" id="CAB5222582.1"/>
    </source>
</evidence>
<evidence type="ECO:0000256" key="2">
    <source>
        <dbReference type="ARBA" id="ARBA00022732"/>
    </source>
</evidence>
<dbReference type="EMBL" id="LR798314">
    <property type="protein sequence ID" value="CAB5222582.1"/>
    <property type="molecule type" value="Genomic_DNA"/>
</dbReference>
<dbReference type="Pfam" id="PF13884">
    <property type="entry name" value="Peptidase_S74"/>
    <property type="match status" value="1"/>
</dbReference>
<organism evidence="4">
    <name type="scientific">uncultured Caudovirales phage</name>
    <dbReference type="NCBI Taxonomy" id="2100421"/>
    <lineage>
        <taxon>Viruses</taxon>
        <taxon>Duplodnaviria</taxon>
        <taxon>Heunggongvirae</taxon>
        <taxon>Uroviricota</taxon>
        <taxon>Caudoviricetes</taxon>
        <taxon>Peduoviridae</taxon>
        <taxon>Maltschvirus</taxon>
        <taxon>Maltschvirus maltsch</taxon>
    </lineage>
</organism>
<sequence length="563" mass="57559">MADTTTTNILLTKPEVGASTDTWGTKINTDMDTIDAVFTANGTGTSVGLNVGAGKTLAVAGTLTSTGTSSFSANPTFSGGTANGVTYLNGSKVLTSGSALTFDGTNFATTGNITLENARYFQSKTTDGSTIRMLGITSGNTAYVGPIDSGPGDMLLNASSSSTNIRFYASGTEGMRLTTTGLGIGTTSPNTKLTIGTPNTQTAALAASFSGVTPSIAGGVGMIVLNSTDAAAVDKGGVLSFTGNTTTLAGYPLATISGKYETAGAGVYSGYLQFVTSNSAGTLAERMRIDSSGNVGIGTNSPTAGYKLSIADTTAKTQITSTTGTNLAWSLWTNTGGSVIAGIESSAGGAIFSGTGAYSAVFGHSGGYPVAFATSNTERMRIDSSGNVLVGTTSASPTTGVGIKNVYSATDPYISIVGAGSTSATNGLLIYSTGAAAYRFFVGMNGTINATSTTITAISDKRLKENIRDLDDGLTSVMALKPRKFDWKEGKGKDIKNDRGWIAQEFETVFPDMIEQWLDPAPEGEEPYKAVNANLIPTLVKAIQEQQALITSLTARITALEST</sequence>
<keyword evidence="2" id="KW-0946">Virion</keyword>